<comment type="caution">
    <text evidence="3">The sequence shown here is derived from an EMBL/GenBank/DDBJ whole genome shotgun (WGS) entry which is preliminary data.</text>
</comment>
<keyword evidence="4" id="KW-1185">Reference proteome</keyword>
<dbReference type="PANTHER" id="PTHR45908">
    <property type="entry name" value="PROTEIN CBG11750-RELATED"/>
    <property type="match status" value="1"/>
</dbReference>
<dbReference type="InterPro" id="IPR002921">
    <property type="entry name" value="Fungal_lipase-type"/>
</dbReference>
<dbReference type="CDD" id="cd00519">
    <property type="entry name" value="Lipase_3"/>
    <property type="match status" value="1"/>
</dbReference>
<keyword evidence="1" id="KW-0732">Signal</keyword>
<evidence type="ECO:0000256" key="1">
    <source>
        <dbReference type="SAM" id="SignalP"/>
    </source>
</evidence>
<evidence type="ECO:0000313" key="4">
    <source>
        <dbReference type="Proteomes" id="UP000031036"/>
    </source>
</evidence>
<dbReference type="SUPFAM" id="SSF53474">
    <property type="entry name" value="alpha/beta-Hydrolases"/>
    <property type="match status" value="1"/>
</dbReference>
<organism evidence="3 4">
    <name type="scientific">Toxocara canis</name>
    <name type="common">Canine roundworm</name>
    <dbReference type="NCBI Taxonomy" id="6265"/>
    <lineage>
        <taxon>Eukaryota</taxon>
        <taxon>Metazoa</taxon>
        <taxon>Ecdysozoa</taxon>
        <taxon>Nematoda</taxon>
        <taxon>Chromadorea</taxon>
        <taxon>Rhabditida</taxon>
        <taxon>Spirurina</taxon>
        <taxon>Ascaridomorpha</taxon>
        <taxon>Ascaridoidea</taxon>
        <taxon>Toxocaridae</taxon>
        <taxon>Toxocara</taxon>
    </lineage>
</organism>
<proteinExistence type="predicted"/>
<dbReference type="AlphaFoldDB" id="A0A0B2VXJ6"/>
<dbReference type="GO" id="GO:0006629">
    <property type="term" value="P:lipid metabolic process"/>
    <property type="evidence" value="ECO:0007669"/>
    <property type="project" value="InterPro"/>
</dbReference>
<evidence type="ECO:0000259" key="2">
    <source>
        <dbReference type="Pfam" id="PF01764"/>
    </source>
</evidence>
<dbReference type="Pfam" id="PF01764">
    <property type="entry name" value="Lipase_3"/>
    <property type="match status" value="1"/>
</dbReference>
<name>A0A0B2VXJ6_TOXCA</name>
<feature type="signal peptide" evidence="1">
    <location>
        <begin position="1"/>
        <end position="23"/>
    </location>
</feature>
<dbReference type="InterPro" id="IPR029058">
    <property type="entry name" value="AB_hydrolase_fold"/>
</dbReference>
<dbReference type="Proteomes" id="UP000031036">
    <property type="component" value="Unassembled WGS sequence"/>
</dbReference>
<dbReference type="EMBL" id="JPKZ01000646">
    <property type="protein sequence ID" value="KHN86072.1"/>
    <property type="molecule type" value="Genomic_DNA"/>
</dbReference>
<reference evidence="3 4" key="1">
    <citation type="submission" date="2014-11" db="EMBL/GenBank/DDBJ databases">
        <title>Genetic blueprint of the zoonotic pathogen Toxocara canis.</title>
        <authorList>
            <person name="Zhu X.-Q."/>
            <person name="Korhonen P.K."/>
            <person name="Cai H."/>
            <person name="Young N.D."/>
            <person name="Nejsum P."/>
            <person name="von Samson-Himmelstjerna G."/>
            <person name="Boag P.R."/>
            <person name="Tan P."/>
            <person name="Li Q."/>
            <person name="Min J."/>
            <person name="Yang Y."/>
            <person name="Wang X."/>
            <person name="Fang X."/>
            <person name="Hall R.S."/>
            <person name="Hofmann A."/>
            <person name="Sternberg P.W."/>
            <person name="Jex A.R."/>
            <person name="Gasser R.B."/>
        </authorList>
    </citation>
    <scope>NUCLEOTIDE SEQUENCE [LARGE SCALE GENOMIC DNA]</scope>
    <source>
        <strain evidence="3">PN_DK_2014</strain>
    </source>
</reference>
<feature type="domain" description="Fungal lipase-type" evidence="2">
    <location>
        <begin position="145"/>
        <end position="282"/>
    </location>
</feature>
<feature type="chain" id="PRO_5002078713" evidence="1">
    <location>
        <begin position="24"/>
        <end position="347"/>
    </location>
</feature>
<evidence type="ECO:0000313" key="3">
    <source>
        <dbReference type="EMBL" id="KHN86072.1"/>
    </source>
</evidence>
<accession>A0A0B2VXJ6</accession>
<gene>
    <name evidence="3" type="primary">ZK262.3</name>
    <name evidence="3" type="ORF">Tcan_17834</name>
</gene>
<dbReference type="OMA" id="VYYRENM"/>
<dbReference type="Gene3D" id="3.40.50.1820">
    <property type="entry name" value="alpha/beta hydrolase"/>
    <property type="match status" value="1"/>
</dbReference>
<dbReference type="OrthoDB" id="426718at2759"/>
<dbReference type="STRING" id="6265.A0A0B2VXJ6"/>
<protein>
    <submittedName>
        <fullName evidence="3">Lipase-like protein</fullName>
    </submittedName>
</protein>
<sequence>MAALFAMRSIAVLLALIQTLVNASCNPKGSCLSCVSAGCRWCVNTNRCVTKFAAPFKCFGEERADEWLKCPISMKQGYRYSDEFARTKMHPLSVAAYSDNPQSCLNNILKGAEVKFKITGQCHGRKPENCSGFAAISNTEKAIILSFRGSKGISQLTSQAIETAFGKSFVDLDGAGRVNSYFYRTFIYIWNAGMKESLRSMLQEHPDYEIWVTGHSLGGAMASIASTVIIRDRMHTTDKLKLVTFGQPRTGDRNYAVAHNSMVYYSYRVVHRDDAVSHIPSRTIFRYFHHRYEIWYDNEMLANEPYQLCTTEGDSCSNARWLKRSILDHVFYFGKRYSVYVKEICQN</sequence>